<accession>A0A2W5XV19</accession>
<dbReference type="Proteomes" id="UP000248783">
    <property type="component" value="Unassembled WGS sequence"/>
</dbReference>
<protein>
    <recommendedName>
        <fullName evidence="5">Lipoprotein</fullName>
    </recommendedName>
</protein>
<name>A0A2W5XV19_9MICO</name>
<evidence type="ECO:0008006" key="5">
    <source>
        <dbReference type="Google" id="ProtNLM"/>
    </source>
</evidence>
<feature type="region of interest" description="Disordered" evidence="1">
    <location>
        <begin position="32"/>
        <end position="64"/>
    </location>
</feature>
<keyword evidence="4" id="KW-1185">Reference proteome</keyword>
<dbReference type="RefSeq" id="WP_111250095.1">
    <property type="nucleotide sequence ID" value="NZ_QKWH01000002.1"/>
</dbReference>
<dbReference type="AlphaFoldDB" id="A0A2W5XV19"/>
<feature type="chain" id="PRO_5016130210" description="Lipoprotein" evidence="2">
    <location>
        <begin position="29"/>
        <end position="197"/>
    </location>
</feature>
<feature type="compositionally biased region" description="Pro residues" evidence="1">
    <location>
        <begin position="38"/>
        <end position="48"/>
    </location>
</feature>
<evidence type="ECO:0000256" key="2">
    <source>
        <dbReference type="SAM" id="SignalP"/>
    </source>
</evidence>
<feature type="signal peptide" evidence="2">
    <location>
        <begin position="1"/>
        <end position="28"/>
    </location>
</feature>
<proteinExistence type="predicted"/>
<organism evidence="3 4">
    <name type="scientific">Xylanimonas oleitrophica</name>
    <dbReference type="NCBI Taxonomy" id="2607479"/>
    <lineage>
        <taxon>Bacteria</taxon>
        <taxon>Bacillati</taxon>
        <taxon>Actinomycetota</taxon>
        <taxon>Actinomycetes</taxon>
        <taxon>Micrococcales</taxon>
        <taxon>Promicromonosporaceae</taxon>
        <taxon>Xylanimonas</taxon>
    </lineage>
</organism>
<comment type="caution">
    <text evidence="3">The sequence shown here is derived from an EMBL/GenBank/DDBJ whole genome shotgun (WGS) entry which is preliminary data.</text>
</comment>
<evidence type="ECO:0000313" key="4">
    <source>
        <dbReference type="Proteomes" id="UP000248783"/>
    </source>
</evidence>
<evidence type="ECO:0000313" key="3">
    <source>
        <dbReference type="EMBL" id="PZR54238.1"/>
    </source>
</evidence>
<evidence type="ECO:0000256" key="1">
    <source>
        <dbReference type="SAM" id="MobiDB-lite"/>
    </source>
</evidence>
<reference evidence="3 4" key="1">
    <citation type="submission" date="2018-06" db="EMBL/GenBank/DDBJ databases">
        <title>Whole genome sequencing of a novel hydrocarbon degrading bacterial strain, PW21 isolated from oil contaminated produced water sample.</title>
        <authorList>
            <person name="Nagkirti P."/>
            <person name="Shaikh A."/>
            <person name="Gowdaman V."/>
            <person name="Engineer A.E."/>
            <person name="Dagar S."/>
            <person name="Dhakephalkar P.K."/>
        </authorList>
    </citation>
    <scope>NUCLEOTIDE SEQUENCE [LARGE SCALE GENOMIC DNA]</scope>
    <source>
        <strain evidence="3 4">PW21</strain>
    </source>
</reference>
<dbReference type="EMBL" id="QKWH01000002">
    <property type="protein sequence ID" value="PZR54238.1"/>
    <property type="molecule type" value="Genomic_DNA"/>
</dbReference>
<keyword evidence="2" id="KW-0732">Signal</keyword>
<sequence length="197" mass="19771">MTVLVAAVRRAAALAGAGLLLAGAAACAAPDAVRQPGQAPPSPVPPSPAVTTAHGPAGDDTAPPPFLVRYGTAELRLTPHTYCLTDPLAGSGWIGCADGSDADPVPLGSPQEVFVLVPVAGMDRLVVTQVGDGAPCAGCRVQAEVTSLGDGWWQVRPQGPAGDYDVEIFAYGEEAGDLVANVRWSRLPGESAPGAGG</sequence>
<gene>
    <name evidence="3" type="ORF">DNL40_04805</name>
</gene>